<keyword evidence="3" id="KW-1185">Reference proteome</keyword>
<evidence type="ECO:0000256" key="1">
    <source>
        <dbReference type="SAM" id="Phobius"/>
    </source>
</evidence>
<sequence length="284" mass="31947">MNSTTIPPSAISGPVGLQMQRLAHTLQSGLSRYRPELETLFVLAMYSPFLVQTFSYSSPKLTRARGFPYLPMIAHIFSGPLYVLRYHARYAALRVWPKPDPTDLVLFSLFNLSSFLLEVRRSRSSYSTAIIRSGFQAAILMHAVVFAASWLRGQDPVLFRASVKFLNWFAWFRITERTLPVIDPRLRKMANFGTKFELTSALSASLAVWEAGVPAGVPVIFGMIATTVVCERVLAKILMHYSDDNPLKRLVFASGYVDFNYIKEHESQSTVPEVEQGDGTKVEL</sequence>
<evidence type="ECO:0000313" key="3">
    <source>
        <dbReference type="Proteomes" id="UP001265746"/>
    </source>
</evidence>
<proteinExistence type="predicted"/>
<feature type="transmembrane region" description="Helical" evidence="1">
    <location>
        <begin position="129"/>
        <end position="151"/>
    </location>
</feature>
<organism evidence="2 3">
    <name type="scientific">Phomopsis amygdali</name>
    <name type="common">Fusicoccum amygdali</name>
    <dbReference type="NCBI Taxonomy" id="1214568"/>
    <lineage>
        <taxon>Eukaryota</taxon>
        <taxon>Fungi</taxon>
        <taxon>Dikarya</taxon>
        <taxon>Ascomycota</taxon>
        <taxon>Pezizomycotina</taxon>
        <taxon>Sordariomycetes</taxon>
        <taxon>Sordariomycetidae</taxon>
        <taxon>Diaporthales</taxon>
        <taxon>Diaporthaceae</taxon>
        <taxon>Diaporthe</taxon>
    </lineage>
</organism>
<reference evidence="2" key="1">
    <citation type="submission" date="2023-06" db="EMBL/GenBank/DDBJ databases">
        <authorList>
            <person name="Noh H."/>
        </authorList>
    </citation>
    <scope>NUCLEOTIDE SEQUENCE</scope>
    <source>
        <strain evidence="2">DUCC20226</strain>
    </source>
</reference>
<protein>
    <submittedName>
        <fullName evidence="2">Uncharacterized protein</fullName>
    </submittedName>
</protein>
<keyword evidence="1" id="KW-0812">Transmembrane</keyword>
<dbReference type="EMBL" id="JAUJFL010000003">
    <property type="protein sequence ID" value="KAK2607624.1"/>
    <property type="molecule type" value="Genomic_DNA"/>
</dbReference>
<keyword evidence="1" id="KW-0472">Membrane</keyword>
<keyword evidence="1" id="KW-1133">Transmembrane helix</keyword>
<gene>
    <name evidence="2" type="ORF">N8I77_006287</name>
</gene>
<dbReference type="AlphaFoldDB" id="A0AAD9SHG1"/>
<name>A0AAD9SHG1_PHOAM</name>
<dbReference type="Proteomes" id="UP001265746">
    <property type="component" value="Unassembled WGS sequence"/>
</dbReference>
<feature type="transmembrane region" description="Helical" evidence="1">
    <location>
        <begin position="39"/>
        <end position="57"/>
    </location>
</feature>
<feature type="transmembrane region" description="Helical" evidence="1">
    <location>
        <begin position="69"/>
        <end position="88"/>
    </location>
</feature>
<accession>A0AAD9SHG1</accession>
<comment type="caution">
    <text evidence="2">The sequence shown here is derived from an EMBL/GenBank/DDBJ whole genome shotgun (WGS) entry which is preliminary data.</text>
</comment>
<evidence type="ECO:0000313" key="2">
    <source>
        <dbReference type="EMBL" id="KAK2607624.1"/>
    </source>
</evidence>